<evidence type="ECO:0000313" key="2">
    <source>
        <dbReference type="EMBL" id="TMQ66252.1"/>
    </source>
</evidence>
<keyword evidence="1" id="KW-0472">Membrane</keyword>
<evidence type="ECO:0000313" key="3">
    <source>
        <dbReference type="Proteomes" id="UP000317691"/>
    </source>
</evidence>
<feature type="transmembrane region" description="Helical" evidence="1">
    <location>
        <begin position="180"/>
        <end position="197"/>
    </location>
</feature>
<keyword evidence="1" id="KW-1133">Transmembrane helix</keyword>
<organism evidence="2 3">
    <name type="scientific">Eiseniibacteriota bacterium</name>
    <dbReference type="NCBI Taxonomy" id="2212470"/>
    <lineage>
        <taxon>Bacteria</taxon>
        <taxon>Candidatus Eiseniibacteriota</taxon>
    </lineage>
</organism>
<dbReference type="Proteomes" id="UP000317691">
    <property type="component" value="Unassembled WGS sequence"/>
</dbReference>
<dbReference type="EMBL" id="VBOZ01000009">
    <property type="protein sequence ID" value="TMQ66252.1"/>
    <property type="molecule type" value="Genomic_DNA"/>
</dbReference>
<proteinExistence type="predicted"/>
<keyword evidence="1" id="KW-0812">Transmembrane</keyword>
<gene>
    <name evidence="2" type="ORF">E6K79_02550</name>
</gene>
<comment type="caution">
    <text evidence="2">The sequence shown here is derived from an EMBL/GenBank/DDBJ whole genome shotgun (WGS) entry which is preliminary data.</text>
</comment>
<feature type="transmembrane region" description="Helical" evidence="1">
    <location>
        <begin position="33"/>
        <end position="59"/>
    </location>
</feature>
<feature type="transmembrane region" description="Helical" evidence="1">
    <location>
        <begin position="71"/>
        <end position="91"/>
    </location>
</feature>
<feature type="transmembrane region" description="Helical" evidence="1">
    <location>
        <begin position="103"/>
        <end position="125"/>
    </location>
</feature>
<evidence type="ECO:0000256" key="1">
    <source>
        <dbReference type="SAM" id="Phobius"/>
    </source>
</evidence>
<name>A0A538TRK4_UNCEI</name>
<protein>
    <submittedName>
        <fullName evidence="2">Uncharacterized protein</fullName>
    </submittedName>
</protein>
<sequence length="202" mass="21004">MSHPPRSTRPGPDDLEEKALESIRFIRGAMERAGSFTAVPGWGGVAMGVVALVGGWVAGRATNPHAWMRDWLASAAVAFIFGCLGIAWKSLRVETPLVRGPALRFLLTLAAPLAAGAVLTVTLARTGRYDLLPGVWLLLYGTAVATGGASSVRIVPILGVCLMLLGVVALAAPASWGNPVLMVGFGVLQIGFGLTIARRHGG</sequence>
<feature type="transmembrane region" description="Helical" evidence="1">
    <location>
        <begin position="154"/>
        <end position="174"/>
    </location>
</feature>
<dbReference type="AlphaFoldDB" id="A0A538TRK4"/>
<accession>A0A538TRK4</accession>
<feature type="transmembrane region" description="Helical" evidence="1">
    <location>
        <begin position="131"/>
        <end position="149"/>
    </location>
</feature>
<reference evidence="2 3" key="1">
    <citation type="journal article" date="2019" name="Nat. Microbiol.">
        <title>Mediterranean grassland soil C-N compound turnover is dependent on rainfall and depth, and is mediated by genomically divergent microorganisms.</title>
        <authorList>
            <person name="Diamond S."/>
            <person name="Andeer P.F."/>
            <person name="Li Z."/>
            <person name="Crits-Christoph A."/>
            <person name="Burstein D."/>
            <person name="Anantharaman K."/>
            <person name="Lane K.R."/>
            <person name="Thomas B.C."/>
            <person name="Pan C."/>
            <person name="Northen T.R."/>
            <person name="Banfield J.F."/>
        </authorList>
    </citation>
    <scope>NUCLEOTIDE SEQUENCE [LARGE SCALE GENOMIC DNA]</scope>
    <source>
        <strain evidence="2">WS_9</strain>
    </source>
</reference>